<dbReference type="SUPFAM" id="SSF82199">
    <property type="entry name" value="SET domain"/>
    <property type="match status" value="1"/>
</dbReference>
<protein>
    <recommendedName>
        <fullName evidence="1">SET domain-containing protein</fullName>
    </recommendedName>
</protein>
<dbReference type="PANTHER" id="PTHR12350:SF19">
    <property type="entry name" value="SET DOMAIN-CONTAINING PROTEIN"/>
    <property type="match status" value="1"/>
</dbReference>
<dbReference type="InterPro" id="IPR001214">
    <property type="entry name" value="SET_dom"/>
</dbReference>
<dbReference type="OrthoDB" id="5984008at2759"/>
<reference evidence="2 3" key="1">
    <citation type="submission" date="2019-06" db="EMBL/GenBank/DDBJ databases">
        <title>A chromosomal-level reference genome of Carpinus fangiana (Coryloideae, Betulaceae).</title>
        <authorList>
            <person name="Yang X."/>
            <person name="Wang Z."/>
            <person name="Zhang L."/>
            <person name="Hao G."/>
            <person name="Liu J."/>
            <person name="Yang Y."/>
        </authorList>
    </citation>
    <scope>NUCLEOTIDE SEQUENCE [LARGE SCALE GENOMIC DNA]</scope>
    <source>
        <strain evidence="2">Cfa_2016G</strain>
        <tissue evidence="2">Leaf</tissue>
    </source>
</reference>
<feature type="domain" description="SET" evidence="1">
    <location>
        <begin position="74"/>
        <end position="116"/>
    </location>
</feature>
<dbReference type="EMBL" id="VIBQ01000075">
    <property type="protein sequence ID" value="KAB8621923.1"/>
    <property type="molecule type" value="Genomic_DNA"/>
</dbReference>
<accession>A0A5N6L2R4</accession>
<evidence type="ECO:0000313" key="3">
    <source>
        <dbReference type="Proteomes" id="UP000327013"/>
    </source>
</evidence>
<dbReference type="InterPro" id="IPR046341">
    <property type="entry name" value="SET_dom_sf"/>
</dbReference>
<dbReference type="InterPro" id="IPR053201">
    <property type="entry name" value="Flavunoidine_N-MTase"/>
</dbReference>
<keyword evidence="3" id="KW-1185">Reference proteome</keyword>
<dbReference type="Pfam" id="PF00856">
    <property type="entry name" value="SET"/>
    <property type="match status" value="1"/>
</dbReference>
<dbReference type="AlphaFoldDB" id="A0A5N6L2R4"/>
<gene>
    <name evidence="2" type="ORF">FH972_026032</name>
</gene>
<evidence type="ECO:0000313" key="2">
    <source>
        <dbReference type="EMBL" id="KAB8621923.1"/>
    </source>
</evidence>
<dbReference type="Gene3D" id="2.170.270.10">
    <property type="entry name" value="SET domain"/>
    <property type="match status" value="1"/>
</dbReference>
<proteinExistence type="predicted"/>
<sequence>MVEQMQTREAVGWEQPSHPTLIQVEHGKEGSFGTRATSLASRPAGALFCDLSAARKASKRTYATVQASETSDIDLNSDVVYFNHSCNPSMVIDPAKMEVRVGDKPIQKGDELTLFYPSFEWSMSQPFDCTCSEKDCIGLIQGAKSIEPNVLQRYWLTDHVKKLSGVVNVNGSNGINGH</sequence>
<organism evidence="2 3">
    <name type="scientific">Carpinus fangiana</name>
    <dbReference type="NCBI Taxonomy" id="176857"/>
    <lineage>
        <taxon>Eukaryota</taxon>
        <taxon>Viridiplantae</taxon>
        <taxon>Streptophyta</taxon>
        <taxon>Embryophyta</taxon>
        <taxon>Tracheophyta</taxon>
        <taxon>Spermatophyta</taxon>
        <taxon>Magnoliopsida</taxon>
        <taxon>eudicotyledons</taxon>
        <taxon>Gunneridae</taxon>
        <taxon>Pentapetalae</taxon>
        <taxon>rosids</taxon>
        <taxon>fabids</taxon>
        <taxon>Fagales</taxon>
        <taxon>Betulaceae</taxon>
        <taxon>Carpinus</taxon>
    </lineage>
</organism>
<dbReference type="PANTHER" id="PTHR12350">
    <property type="entry name" value="HISTONE-LYSINE N-METHYLTRANSFERASE-RELATED"/>
    <property type="match status" value="1"/>
</dbReference>
<name>A0A5N6L2R4_9ROSI</name>
<evidence type="ECO:0000259" key="1">
    <source>
        <dbReference type="Pfam" id="PF00856"/>
    </source>
</evidence>
<comment type="caution">
    <text evidence="2">The sequence shown here is derived from an EMBL/GenBank/DDBJ whole genome shotgun (WGS) entry which is preliminary data.</text>
</comment>
<dbReference type="Proteomes" id="UP000327013">
    <property type="component" value="Unassembled WGS sequence"/>
</dbReference>